<dbReference type="Pfam" id="PF06140">
    <property type="entry name" value="Ifi-6-16"/>
    <property type="match status" value="1"/>
</dbReference>
<sequence length="139" mass="13260">MDRIHCILIAAGVGAGAGVGIVLAVPIVIACLGFTVCGIVRGSAAASMMSYSAMSNGGGVPSGGVVSTLQSIGTCGICIVVMVVIGAIGGTVAGAVIGTRTCKAGDAGAVSTIIPFTSQGMVEAAVNATVASLISNFTV</sequence>
<dbReference type="PANTHER" id="PTHR16932:SF18">
    <property type="entry name" value="INTERFERON, ALPHA-INDUCIBLE PROTEIN 27-LIKE 2"/>
    <property type="match status" value="1"/>
</dbReference>
<organism evidence="7 8">
    <name type="scientific">Phoxinus phoxinus</name>
    <name type="common">Eurasian minnow</name>
    <dbReference type="NCBI Taxonomy" id="58324"/>
    <lineage>
        <taxon>Eukaryota</taxon>
        <taxon>Metazoa</taxon>
        <taxon>Chordata</taxon>
        <taxon>Craniata</taxon>
        <taxon>Vertebrata</taxon>
        <taxon>Euteleostomi</taxon>
        <taxon>Actinopterygii</taxon>
        <taxon>Neopterygii</taxon>
        <taxon>Teleostei</taxon>
        <taxon>Ostariophysi</taxon>
        <taxon>Cypriniformes</taxon>
        <taxon>Leuciscidae</taxon>
        <taxon>Phoxininae</taxon>
        <taxon>Phoxinus</taxon>
    </lineage>
</organism>
<gene>
    <name evidence="7" type="ORF">R3I93_012554</name>
</gene>
<evidence type="ECO:0000313" key="7">
    <source>
        <dbReference type="EMBL" id="KAK7148256.1"/>
    </source>
</evidence>
<keyword evidence="5 6" id="KW-0472">Membrane</keyword>
<proteinExistence type="inferred from homology"/>
<dbReference type="GO" id="GO:0016020">
    <property type="term" value="C:membrane"/>
    <property type="evidence" value="ECO:0007669"/>
    <property type="project" value="UniProtKB-SubCell"/>
</dbReference>
<accession>A0AAN9H3A0</accession>
<evidence type="ECO:0000256" key="2">
    <source>
        <dbReference type="ARBA" id="ARBA00007262"/>
    </source>
</evidence>
<evidence type="ECO:0000256" key="3">
    <source>
        <dbReference type="ARBA" id="ARBA00022692"/>
    </source>
</evidence>
<name>A0AAN9H3A0_9TELE</name>
<dbReference type="PANTHER" id="PTHR16932">
    <property type="entry name" value="INTERFERON ALPHA-INDUCIBLE PROTEIN 27"/>
    <property type="match status" value="1"/>
</dbReference>
<evidence type="ECO:0000313" key="8">
    <source>
        <dbReference type="Proteomes" id="UP001364617"/>
    </source>
</evidence>
<dbReference type="Proteomes" id="UP001364617">
    <property type="component" value="Unassembled WGS sequence"/>
</dbReference>
<comment type="subcellular location">
    <subcellularLocation>
        <location evidence="1">Membrane</location>
        <topology evidence="1">Multi-pass membrane protein</topology>
    </subcellularLocation>
</comment>
<feature type="transmembrane region" description="Helical" evidence="6">
    <location>
        <begin position="7"/>
        <end position="40"/>
    </location>
</feature>
<comment type="caution">
    <text evidence="7">The sequence shown here is derived from an EMBL/GenBank/DDBJ whole genome shotgun (WGS) entry which is preliminary data.</text>
</comment>
<evidence type="ECO:0000256" key="1">
    <source>
        <dbReference type="ARBA" id="ARBA00004141"/>
    </source>
</evidence>
<evidence type="ECO:0000256" key="5">
    <source>
        <dbReference type="ARBA" id="ARBA00023136"/>
    </source>
</evidence>
<dbReference type="Gene3D" id="6.10.110.10">
    <property type="match status" value="1"/>
</dbReference>
<comment type="similarity">
    <text evidence="2">Belongs to the IFI6/IFI27 family.</text>
</comment>
<keyword evidence="3 6" id="KW-0812">Transmembrane</keyword>
<dbReference type="AlphaFoldDB" id="A0AAN9H3A0"/>
<reference evidence="7 8" key="1">
    <citation type="submission" date="2024-02" db="EMBL/GenBank/DDBJ databases">
        <title>Chromosome-level genome assembly of the Eurasian Minnow (Phoxinus phoxinus).</title>
        <authorList>
            <person name="Oriowo T.O."/>
            <person name="Martin S."/>
            <person name="Stange M."/>
            <person name="Chrysostomakis Y."/>
            <person name="Brown T."/>
            <person name="Winkler S."/>
            <person name="Kukowka S."/>
            <person name="Myers E.W."/>
            <person name="Bohne A."/>
        </authorList>
    </citation>
    <scope>NUCLEOTIDE SEQUENCE [LARGE SCALE GENOMIC DNA]</scope>
    <source>
        <strain evidence="7">ZFMK-TIS-60720</strain>
        <tissue evidence="7">Whole Organism</tissue>
    </source>
</reference>
<keyword evidence="8" id="KW-1185">Reference proteome</keyword>
<dbReference type="EMBL" id="JAYKXH010000013">
    <property type="protein sequence ID" value="KAK7148256.1"/>
    <property type="molecule type" value="Genomic_DNA"/>
</dbReference>
<dbReference type="InterPro" id="IPR009311">
    <property type="entry name" value="IFI6/IFI27-like"/>
</dbReference>
<protein>
    <submittedName>
        <fullName evidence="7">Uncharacterized protein</fullName>
    </submittedName>
</protein>
<keyword evidence="4 6" id="KW-1133">Transmembrane helix</keyword>
<dbReference type="PROSITE" id="PS51257">
    <property type="entry name" value="PROKAR_LIPOPROTEIN"/>
    <property type="match status" value="1"/>
</dbReference>
<evidence type="ECO:0000256" key="6">
    <source>
        <dbReference type="SAM" id="Phobius"/>
    </source>
</evidence>
<evidence type="ECO:0000256" key="4">
    <source>
        <dbReference type="ARBA" id="ARBA00022989"/>
    </source>
</evidence>
<dbReference type="InterPro" id="IPR038213">
    <property type="entry name" value="IFI6/IFI27-like_sf"/>
</dbReference>
<feature type="transmembrane region" description="Helical" evidence="6">
    <location>
        <begin position="71"/>
        <end position="97"/>
    </location>
</feature>